<dbReference type="SUPFAM" id="SSF48537">
    <property type="entry name" value="Phospholipase C/P1 nuclease"/>
    <property type="match status" value="1"/>
</dbReference>
<accession>A0A327R1R8</accession>
<dbReference type="Proteomes" id="UP000249547">
    <property type="component" value="Unassembled WGS sequence"/>
</dbReference>
<protein>
    <submittedName>
        <fullName evidence="1">S1/P1 nuclease</fullName>
    </submittedName>
</protein>
<comment type="caution">
    <text evidence="1">The sequence shown here is derived from an EMBL/GenBank/DDBJ whole genome shotgun (WGS) entry which is preliminary data.</text>
</comment>
<name>A0A327R1R8_9BACT</name>
<dbReference type="GO" id="GO:0016788">
    <property type="term" value="F:hydrolase activity, acting on ester bonds"/>
    <property type="evidence" value="ECO:0007669"/>
    <property type="project" value="InterPro"/>
</dbReference>
<reference evidence="1 2" key="1">
    <citation type="submission" date="2018-06" db="EMBL/GenBank/DDBJ databases">
        <title>Genomic Encyclopedia of Archaeal and Bacterial Type Strains, Phase II (KMG-II): from individual species to whole genera.</title>
        <authorList>
            <person name="Goeker M."/>
        </authorList>
    </citation>
    <scope>NUCLEOTIDE SEQUENCE [LARGE SCALE GENOMIC DNA]</scope>
    <source>
        <strain evidence="1 2">DSM 23857</strain>
    </source>
</reference>
<dbReference type="CDD" id="cd10981">
    <property type="entry name" value="ZnPC_S1P1"/>
    <property type="match status" value="1"/>
</dbReference>
<gene>
    <name evidence="1" type="ORF">LX64_00186</name>
</gene>
<evidence type="ECO:0000313" key="2">
    <source>
        <dbReference type="Proteomes" id="UP000249547"/>
    </source>
</evidence>
<dbReference type="InterPro" id="IPR008947">
    <property type="entry name" value="PLipase_C/P1_nuclease_dom_sf"/>
</dbReference>
<proteinExistence type="predicted"/>
<evidence type="ECO:0000313" key="1">
    <source>
        <dbReference type="EMBL" id="RAJ10581.1"/>
    </source>
</evidence>
<dbReference type="RefSeq" id="WP_245952509.1">
    <property type="nucleotide sequence ID" value="NZ_QLLL01000001.1"/>
</dbReference>
<dbReference type="Gene3D" id="1.10.575.10">
    <property type="entry name" value="P1 Nuclease"/>
    <property type="match status" value="1"/>
</dbReference>
<dbReference type="EMBL" id="QLLL01000001">
    <property type="protein sequence ID" value="RAJ10581.1"/>
    <property type="molecule type" value="Genomic_DNA"/>
</dbReference>
<dbReference type="AlphaFoldDB" id="A0A327R1R8"/>
<sequence length="330" mass="37957">MLTRFFKAAAIAAAVLTCTCMDMPLAYGWGFFAHQRINRLAVYMLPPGMMAFFKPNIEYIVAHACDPDKRRYLLPAEGPRHYIDIDRYGAYPYDSLPRIYNKAVEKFSADTLQRYGILPWHFERMMARLTKAFDSTDATYILRTATELGHYIGDAHVPLHASSNHNGQFSNQHGIHALWESRIPELLADMEYDFWLGKAVYIHDTRAFIWRVVMESALAADSVLQLEKKVTAQFSADVKYSFTYRNALLVRGYSDMYVRAYAKSMGDMVERRMRNSIFAVASCWYTAWINAGQPTLSFKVKDTLNTEEKLAMQALDDSWRKGKIFGRGHE</sequence>
<keyword evidence="2" id="KW-1185">Reference proteome</keyword>
<organism evidence="1 2">
    <name type="scientific">Chitinophaga skermanii</name>
    <dbReference type="NCBI Taxonomy" id="331697"/>
    <lineage>
        <taxon>Bacteria</taxon>
        <taxon>Pseudomonadati</taxon>
        <taxon>Bacteroidota</taxon>
        <taxon>Chitinophagia</taxon>
        <taxon>Chitinophagales</taxon>
        <taxon>Chitinophagaceae</taxon>
        <taxon>Chitinophaga</taxon>
    </lineage>
</organism>